<dbReference type="PANTHER" id="PTHR11461:SF278">
    <property type="entry name" value="SERINE PROTEASE INHIBITOR 88EA"/>
    <property type="match status" value="1"/>
</dbReference>
<evidence type="ECO:0000259" key="5">
    <source>
        <dbReference type="SMART" id="SM00093"/>
    </source>
</evidence>
<protein>
    <recommendedName>
        <fullName evidence="5">Serpin domain-containing protein</fullName>
    </recommendedName>
</protein>
<dbReference type="InterPro" id="IPR036186">
    <property type="entry name" value="Serpin_sf"/>
</dbReference>
<feature type="domain" description="Serpin" evidence="5">
    <location>
        <begin position="49"/>
        <end position="405"/>
    </location>
</feature>
<dbReference type="Gene3D" id="2.30.39.10">
    <property type="entry name" value="Alpha-1-antitrypsin, domain 1"/>
    <property type="match status" value="1"/>
</dbReference>
<organism evidence="6 7">
    <name type="scientific">Oedothorax gibbosus</name>
    <dbReference type="NCBI Taxonomy" id="931172"/>
    <lineage>
        <taxon>Eukaryota</taxon>
        <taxon>Metazoa</taxon>
        <taxon>Ecdysozoa</taxon>
        <taxon>Arthropoda</taxon>
        <taxon>Chelicerata</taxon>
        <taxon>Arachnida</taxon>
        <taxon>Araneae</taxon>
        <taxon>Araneomorphae</taxon>
        <taxon>Entelegynae</taxon>
        <taxon>Araneoidea</taxon>
        <taxon>Linyphiidae</taxon>
        <taxon>Erigoninae</taxon>
        <taxon>Oedothorax</taxon>
    </lineage>
</organism>
<feature type="chain" id="PRO_5043720016" description="Serpin domain-containing protein" evidence="4">
    <location>
        <begin position="20"/>
        <end position="417"/>
    </location>
</feature>
<keyword evidence="1" id="KW-0646">Protease inhibitor</keyword>
<reference evidence="6 7" key="1">
    <citation type="journal article" date="2022" name="Nat. Ecol. Evol.">
        <title>A masculinizing supergene underlies an exaggerated male reproductive morph in a spider.</title>
        <authorList>
            <person name="Hendrickx F."/>
            <person name="De Corte Z."/>
            <person name="Sonet G."/>
            <person name="Van Belleghem S.M."/>
            <person name="Kostlbacher S."/>
            <person name="Vangestel C."/>
        </authorList>
    </citation>
    <scope>NUCLEOTIDE SEQUENCE [LARGE SCALE GENOMIC DNA]</scope>
    <source>
        <strain evidence="6">W744_W776</strain>
    </source>
</reference>
<comment type="caution">
    <text evidence="6">The sequence shown here is derived from an EMBL/GenBank/DDBJ whole genome shotgun (WGS) entry which is preliminary data.</text>
</comment>
<sequence length="417" mass="47835">MTSIKIYLLLTLCWTGVFAHCFRDKDPSAKQNTIYSMNDFLTASNRFSIRLFQSLNTTQDTFFSPFSIWSSLIIVYLGSKGTTEKELEAVTGIQGIDKTLVAHRYNSLKTWFASRIKVSSFSLVNNLFFQKDIKVRPCLTPFLREDLTYIDFKRNPELARIAVNFLIQKQTKDKIKEILPQNSINAFTELIVTSTMYFKGVWLQPFLPQSTKPGLFFTSHFEYLLVDMMITRDTFPFTISDELQCTAIELSYVGRSLTMVVMLPKNKAHGVQILISSLTLPRLNNLMEDMFPREIVLALPKFQLEDSLQLSSTLQKMGLRDIGTGHMNLTGFNKDQMLQFNGIYHKARVSVDEQGTEATAATATAFNRQSRPTRILDFIVDRPFVFFIRENHSQAILFIGVVRNPKYSSTISRYILD</sequence>
<dbReference type="Gene3D" id="3.30.497.10">
    <property type="entry name" value="Antithrombin, subunit I, domain 2"/>
    <property type="match status" value="1"/>
</dbReference>
<dbReference type="PROSITE" id="PS00284">
    <property type="entry name" value="SERPIN"/>
    <property type="match status" value="1"/>
</dbReference>
<name>A0AAV6TXK6_9ARAC</name>
<gene>
    <name evidence="6" type="ORF">JTE90_018408</name>
</gene>
<evidence type="ECO:0000313" key="6">
    <source>
        <dbReference type="EMBL" id="KAG8176418.1"/>
    </source>
</evidence>
<dbReference type="InterPro" id="IPR023795">
    <property type="entry name" value="Serpin_CS"/>
</dbReference>
<keyword evidence="7" id="KW-1185">Reference proteome</keyword>
<dbReference type="SUPFAM" id="SSF56574">
    <property type="entry name" value="Serpins"/>
    <property type="match status" value="1"/>
</dbReference>
<dbReference type="PANTHER" id="PTHR11461">
    <property type="entry name" value="SERINE PROTEASE INHIBITOR, SERPIN"/>
    <property type="match status" value="1"/>
</dbReference>
<evidence type="ECO:0000256" key="3">
    <source>
        <dbReference type="RuleBase" id="RU000411"/>
    </source>
</evidence>
<proteinExistence type="inferred from homology"/>
<dbReference type="GO" id="GO:0004867">
    <property type="term" value="F:serine-type endopeptidase inhibitor activity"/>
    <property type="evidence" value="ECO:0007669"/>
    <property type="project" value="UniProtKB-KW"/>
</dbReference>
<dbReference type="InterPro" id="IPR023796">
    <property type="entry name" value="Serpin_dom"/>
</dbReference>
<dbReference type="InterPro" id="IPR000215">
    <property type="entry name" value="Serpin_fam"/>
</dbReference>
<dbReference type="SMART" id="SM00093">
    <property type="entry name" value="SERPIN"/>
    <property type="match status" value="1"/>
</dbReference>
<dbReference type="GO" id="GO:0005615">
    <property type="term" value="C:extracellular space"/>
    <property type="evidence" value="ECO:0007669"/>
    <property type="project" value="InterPro"/>
</dbReference>
<dbReference type="EMBL" id="JAFNEN010000885">
    <property type="protein sequence ID" value="KAG8176418.1"/>
    <property type="molecule type" value="Genomic_DNA"/>
</dbReference>
<evidence type="ECO:0000256" key="4">
    <source>
        <dbReference type="SAM" id="SignalP"/>
    </source>
</evidence>
<evidence type="ECO:0000256" key="1">
    <source>
        <dbReference type="ARBA" id="ARBA00022690"/>
    </source>
</evidence>
<feature type="signal peptide" evidence="4">
    <location>
        <begin position="1"/>
        <end position="19"/>
    </location>
</feature>
<dbReference type="Pfam" id="PF00079">
    <property type="entry name" value="Serpin"/>
    <property type="match status" value="1"/>
</dbReference>
<dbReference type="AlphaFoldDB" id="A0AAV6TXK6"/>
<dbReference type="Proteomes" id="UP000827092">
    <property type="component" value="Unassembled WGS sequence"/>
</dbReference>
<dbReference type="InterPro" id="IPR042178">
    <property type="entry name" value="Serpin_sf_1"/>
</dbReference>
<evidence type="ECO:0000313" key="7">
    <source>
        <dbReference type="Proteomes" id="UP000827092"/>
    </source>
</evidence>
<evidence type="ECO:0000256" key="2">
    <source>
        <dbReference type="ARBA" id="ARBA00022900"/>
    </source>
</evidence>
<keyword evidence="4" id="KW-0732">Signal</keyword>
<comment type="similarity">
    <text evidence="3">Belongs to the serpin family.</text>
</comment>
<keyword evidence="2" id="KW-0722">Serine protease inhibitor</keyword>
<accession>A0AAV6TXK6</accession>
<dbReference type="InterPro" id="IPR042185">
    <property type="entry name" value="Serpin_sf_2"/>
</dbReference>